<reference evidence="1" key="1">
    <citation type="submission" date="2022-07" db="EMBL/GenBank/DDBJ databases">
        <title>Genome Sequence of Phlebia brevispora.</title>
        <authorList>
            <person name="Buettner E."/>
        </authorList>
    </citation>
    <scope>NUCLEOTIDE SEQUENCE</scope>
    <source>
        <strain evidence="1">MPL23</strain>
    </source>
</reference>
<protein>
    <submittedName>
        <fullName evidence="1">Uncharacterized protein</fullName>
    </submittedName>
</protein>
<dbReference type="EMBL" id="JANHOG010002505">
    <property type="protein sequence ID" value="KAJ3522751.1"/>
    <property type="molecule type" value="Genomic_DNA"/>
</dbReference>
<evidence type="ECO:0000313" key="1">
    <source>
        <dbReference type="EMBL" id="KAJ3522751.1"/>
    </source>
</evidence>
<keyword evidence="2" id="KW-1185">Reference proteome</keyword>
<evidence type="ECO:0000313" key="2">
    <source>
        <dbReference type="Proteomes" id="UP001148662"/>
    </source>
</evidence>
<accession>A0ACC1RPJ2</accession>
<sequence>MAPLSTAVQSRFMHETKGADGAPVYVYDGIIDPEWSFMDNAVGGYVVAMTLEAVARHQQKARHPDPVHVTAHFLSNTVPGPYEIHVRLIKAGKGTFTTLSASFWQKGQERVRAHTVFGDLTTRENRKSTRPDMAIDPLSLYAAQSPVQTHPSKCPLIPEQPKWLYIEALDTGRMKVARDPIYDKSLWKPGPMEVCNYITIGDEDEAITPSMLPFFADIFLPFAAKNPKLPSWTFWTPTIVFSLEFKHPLPKPDSKYHSLRTVAAYHRGKFFNEPHGRQETYMEIWTAPANIGDSPDTELEGWRDQQRCLAIAHQLNIMVDIDSMPGGGRHKLKPMNWTRPKL</sequence>
<proteinExistence type="predicted"/>
<gene>
    <name evidence="1" type="ORF">NM688_g8830</name>
</gene>
<organism evidence="1 2">
    <name type="scientific">Phlebia brevispora</name>
    <dbReference type="NCBI Taxonomy" id="194682"/>
    <lineage>
        <taxon>Eukaryota</taxon>
        <taxon>Fungi</taxon>
        <taxon>Dikarya</taxon>
        <taxon>Basidiomycota</taxon>
        <taxon>Agaricomycotina</taxon>
        <taxon>Agaricomycetes</taxon>
        <taxon>Polyporales</taxon>
        <taxon>Meruliaceae</taxon>
        <taxon>Phlebia</taxon>
    </lineage>
</organism>
<name>A0ACC1RPJ2_9APHY</name>
<comment type="caution">
    <text evidence="1">The sequence shown here is derived from an EMBL/GenBank/DDBJ whole genome shotgun (WGS) entry which is preliminary data.</text>
</comment>
<dbReference type="Proteomes" id="UP001148662">
    <property type="component" value="Unassembled WGS sequence"/>
</dbReference>